<dbReference type="PRINTS" id="PR00449">
    <property type="entry name" value="RASTRNSFRMNG"/>
</dbReference>
<dbReference type="EMBL" id="LSYV01000335">
    <property type="protein sequence ID" value="KXZ41658.1"/>
    <property type="molecule type" value="Genomic_DNA"/>
</dbReference>
<keyword evidence="1" id="KW-0677">Repeat</keyword>
<dbReference type="InterPro" id="IPR002110">
    <property type="entry name" value="Ankyrin_rpt"/>
</dbReference>
<dbReference type="Proteomes" id="UP000075714">
    <property type="component" value="Unassembled WGS sequence"/>
</dbReference>
<organism evidence="4 5">
    <name type="scientific">Gonium pectorale</name>
    <name type="common">Green alga</name>
    <dbReference type="NCBI Taxonomy" id="33097"/>
    <lineage>
        <taxon>Eukaryota</taxon>
        <taxon>Viridiplantae</taxon>
        <taxon>Chlorophyta</taxon>
        <taxon>core chlorophytes</taxon>
        <taxon>Chlorophyceae</taxon>
        <taxon>CS clade</taxon>
        <taxon>Chlamydomonadales</taxon>
        <taxon>Volvocaceae</taxon>
        <taxon>Gonium</taxon>
    </lineage>
</organism>
<accession>A0A150FVR1</accession>
<dbReference type="Gene3D" id="3.40.50.300">
    <property type="entry name" value="P-loop containing nucleotide triphosphate hydrolases"/>
    <property type="match status" value="1"/>
</dbReference>
<dbReference type="InterPro" id="IPR036770">
    <property type="entry name" value="Ankyrin_rpt-contain_sf"/>
</dbReference>
<dbReference type="Gene3D" id="1.25.40.20">
    <property type="entry name" value="Ankyrin repeat-containing domain"/>
    <property type="match status" value="1"/>
</dbReference>
<dbReference type="SMART" id="SM00248">
    <property type="entry name" value="ANK"/>
    <property type="match status" value="2"/>
</dbReference>
<dbReference type="SUPFAM" id="SSF52540">
    <property type="entry name" value="P-loop containing nucleoside triphosphate hydrolases"/>
    <property type="match status" value="1"/>
</dbReference>
<keyword evidence="5" id="KW-1185">Reference proteome</keyword>
<evidence type="ECO:0000256" key="1">
    <source>
        <dbReference type="ARBA" id="ARBA00022737"/>
    </source>
</evidence>
<evidence type="ECO:0000313" key="5">
    <source>
        <dbReference type="Proteomes" id="UP000075714"/>
    </source>
</evidence>
<dbReference type="PROSITE" id="PS50297">
    <property type="entry name" value="ANK_REP_REGION"/>
    <property type="match status" value="1"/>
</dbReference>
<dbReference type="SUPFAM" id="SSF48403">
    <property type="entry name" value="Ankyrin repeat"/>
    <property type="match status" value="1"/>
</dbReference>
<proteinExistence type="predicted"/>
<name>A0A150FVR1_GONPE</name>
<evidence type="ECO:0000313" key="4">
    <source>
        <dbReference type="EMBL" id="KXZ41658.1"/>
    </source>
</evidence>
<protein>
    <submittedName>
        <fullName evidence="4">Uncharacterized protein</fullName>
    </submittedName>
</protein>
<dbReference type="PROSITE" id="PS50088">
    <property type="entry name" value="ANK_REPEAT"/>
    <property type="match status" value="1"/>
</dbReference>
<dbReference type="Pfam" id="PF08477">
    <property type="entry name" value="Roc"/>
    <property type="match status" value="1"/>
</dbReference>
<sequence length="259" mass="28056">MHRSQGFTPLHSACDGGHRDVVVELLRAGADHTLVSWDGKTPLDVAGSRGLEGLVELLRQHAADRSTAVQVAARSSLVLVGPGGAGKTTLAVRLKAGNFEKQDPTHGLLVHEWSVPECEGQPPLLFSIWDLGGQEEYWSTHAFFMVREAQYVTVYNGRNNDKDCVDEYLHRIKLLVPGKAPLLVATRAWEGGFEAQEPPAPVLQAHGIDSKAIIRLSSETGQGVEQLKQAIISVAAKMSGPSDWLSQANLKVREEVGAM</sequence>
<evidence type="ECO:0000256" key="3">
    <source>
        <dbReference type="PROSITE-ProRule" id="PRU00023"/>
    </source>
</evidence>
<gene>
    <name evidence="4" type="ORF">GPECTOR_337g70</name>
</gene>
<dbReference type="Pfam" id="PF12796">
    <property type="entry name" value="Ank_2"/>
    <property type="match status" value="1"/>
</dbReference>
<evidence type="ECO:0000256" key="2">
    <source>
        <dbReference type="ARBA" id="ARBA00023043"/>
    </source>
</evidence>
<reference evidence="5" key="1">
    <citation type="journal article" date="2016" name="Nat. Commun.">
        <title>The Gonium pectorale genome demonstrates co-option of cell cycle regulation during the evolution of multicellularity.</title>
        <authorList>
            <person name="Hanschen E.R."/>
            <person name="Marriage T.N."/>
            <person name="Ferris P.J."/>
            <person name="Hamaji T."/>
            <person name="Toyoda A."/>
            <person name="Fujiyama A."/>
            <person name="Neme R."/>
            <person name="Noguchi H."/>
            <person name="Minakuchi Y."/>
            <person name="Suzuki M."/>
            <person name="Kawai-Toyooka H."/>
            <person name="Smith D.R."/>
            <person name="Sparks H."/>
            <person name="Anderson J."/>
            <person name="Bakaric R."/>
            <person name="Luria V."/>
            <person name="Karger A."/>
            <person name="Kirschner M.W."/>
            <person name="Durand P.M."/>
            <person name="Michod R.E."/>
            <person name="Nozaki H."/>
            <person name="Olson B.J."/>
        </authorList>
    </citation>
    <scope>NUCLEOTIDE SEQUENCE [LARGE SCALE GENOMIC DNA]</scope>
    <source>
        <strain evidence="5">NIES-2863</strain>
    </source>
</reference>
<keyword evidence="2 3" id="KW-0040">ANK repeat</keyword>
<comment type="caution">
    <text evidence="4">The sequence shown here is derived from an EMBL/GenBank/DDBJ whole genome shotgun (WGS) entry which is preliminary data.</text>
</comment>
<dbReference type="OrthoDB" id="10252328at2759"/>
<dbReference type="AlphaFoldDB" id="A0A150FVR1"/>
<dbReference type="InterPro" id="IPR027417">
    <property type="entry name" value="P-loop_NTPase"/>
</dbReference>
<feature type="repeat" description="ANK" evidence="3">
    <location>
        <begin position="5"/>
        <end position="31"/>
    </location>
</feature>
<dbReference type="PANTHER" id="PTHR24171">
    <property type="entry name" value="ANKYRIN REPEAT DOMAIN-CONTAINING PROTEIN 39-RELATED"/>
    <property type="match status" value="1"/>
</dbReference>